<accession>A0ABQ3VBV0</accession>
<sequence length="453" mass="47838">MIKKDKIGLKEPYPENSMPVLEPICTHNNVDAQKQQEAKETQELLQLSNSISWILQGGVILSALLIVIGMAMLPTRPGGLSAARLLNFPQTLGQVGAGLLVLRPQAFIMLGLLLLIATPIVRVAASLVMFIKERDYKYMVITAGVLAILIFSLFIGSRDQQNEVTINALQVHFSLGVALLIFTGSLLAGLVGALVGLGGGIMVVPMLTIVFGFPIPFAIGVSIISVIATSSGAAVAYVRDRLTNIRIGMFLEIGTTLGAISGAFIAGLLAPNLLGVIFGIILLVSAAPLVFKIGEELPQGVVNDRWARTLNLASSYPDHKLGREVSYQVTRTPFGLAMMYAAGLISGLLGIGSGTFKVIAMDTIMRLPLKVSTTTSNLMIGVTAAASAGIYFSRGNIPPLIAAPVALGVLMGALLGARLLLHMSNKILRIIFIPVILIAALEMILHGLGIGSF</sequence>
<keyword evidence="4 8" id="KW-1003">Cell membrane</keyword>
<evidence type="ECO:0000256" key="8">
    <source>
        <dbReference type="RuleBase" id="RU363041"/>
    </source>
</evidence>
<name>A0ABQ3VBV0_9CHLR</name>
<feature type="transmembrane region" description="Helical" evidence="8">
    <location>
        <begin position="334"/>
        <end position="356"/>
    </location>
</feature>
<protein>
    <recommendedName>
        <fullName evidence="8">Probable membrane transporter protein</fullName>
    </recommendedName>
</protein>
<dbReference type="Pfam" id="PF07843">
    <property type="entry name" value="DUF1634"/>
    <property type="match status" value="1"/>
</dbReference>
<organism evidence="9 10">
    <name type="scientific">Dictyobacter formicarum</name>
    <dbReference type="NCBI Taxonomy" id="2778368"/>
    <lineage>
        <taxon>Bacteria</taxon>
        <taxon>Bacillati</taxon>
        <taxon>Chloroflexota</taxon>
        <taxon>Ktedonobacteria</taxon>
        <taxon>Ktedonobacterales</taxon>
        <taxon>Dictyobacteraceae</taxon>
        <taxon>Dictyobacter</taxon>
    </lineage>
</organism>
<dbReference type="PANTHER" id="PTHR30269">
    <property type="entry name" value="TRANSMEMBRANE PROTEIN YFCA"/>
    <property type="match status" value="1"/>
</dbReference>
<feature type="transmembrane region" description="Helical" evidence="8">
    <location>
        <begin position="175"/>
        <end position="197"/>
    </location>
</feature>
<evidence type="ECO:0000256" key="1">
    <source>
        <dbReference type="ARBA" id="ARBA00004651"/>
    </source>
</evidence>
<proteinExistence type="inferred from homology"/>
<dbReference type="EMBL" id="BNJJ01000003">
    <property type="protein sequence ID" value="GHO83269.1"/>
    <property type="molecule type" value="Genomic_DNA"/>
</dbReference>
<keyword evidence="3" id="KW-0813">Transport</keyword>
<evidence type="ECO:0000256" key="5">
    <source>
        <dbReference type="ARBA" id="ARBA00022692"/>
    </source>
</evidence>
<dbReference type="InterPro" id="IPR052017">
    <property type="entry name" value="TSUP"/>
</dbReference>
<evidence type="ECO:0000256" key="4">
    <source>
        <dbReference type="ARBA" id="ARBA00022475"/>
    </source>
</evidence>
<gene>
    <name evidence="9" type="ORF">KSZ_12750</name>
</gene>
<comment type="subcellular location">
    <subcellularLocation>
        <location evidence="1 8">Cell membrane</location>
        <topology evidence="1 8">Multi-pass membrane protein</topology>
    </subcellularLocation>
</comment>
<feature type="transmembrane region" description="Helical" evidence="8">
    <location>
        <begin position="204"/>
        <end position="227"/>
    </location>
</feature>
<feature type="transmembrane region" description="Helical" evidence="8">
    <location>
        <begin position="428"/>
        <end position="450"/>
    </location>
</feature>
<dbReference type="InterPro" id="IPR002781">
    <property type="entry name" value="TM_pro_TauE-like"/>
</dbReference>
<evidence type="ECO:0000256" key="3">
    <source>
        <dbReference type="ARBA" id="ARBA00022448"/>
    </source>
</evidence>
<dbReference type="PANTHER" id="PTHR30269:SF23">
    <property type="entry name" value="MEMBRANE TRANSPORTER PROTEIN YDHB-RELATED"/>
    <property type="match status" value="1"/>
</dbReference>
<evidence type="ECO:0000256" key="6">
    <source>
        <dbReference type="ARBA" id="ARBA00022989"/>
    </source>
</evidence>
<feature type="transmembrane region" description="Helical" evidence="8">
    <location>
        <begin position="138"/>
        <end position="155"/>
    </location>
</feature>
<evidence type="ECO:0000256" key="7">
    <source>
        <dbReference type="ARBA" id="ARBA00023136"/>
    </source>
</evidence>
<feature type="transmembrane region" description="Helical" evidence="8">
    <location>
        <begin position="53"/>
        <end position="73"/>
    </location>
</feature>
<comment type="caution">
    <text evidence="9">The sequence shown here is derived from an EMBL/GenBank/DDBJ whole genome shotgun (WGS) entry which is preliminary data.</text>
</comment>
<feature type="transmembrane region" description="Helical" evidence="8">
    <location>
        <begin position="108"/>
        <end position="131"/>
    </location>
</feature>
<dbReference type="Pfam" id="PF01925">
    <property type="entry name" value="TauE"/>
    <property type="match status" value="1"/>
</dbReference>
<evidence type="ECO:0000256" key="2">
    <source>
        <dbReference type="ARBA" id="ARBA00009142"/>
    </source>
</evidence>
<dbReference type="Proteomes" id="UP000635565">
    <property type="component" value="Unassembled WGS sequence"/>
</dbReference>
<dbReference type="InterPro" id="IPR012861">
    <property type="entry name" value="DUF1634"/>
</dbReference>
<feature type="transmembrane region" description="Helical" evidence="8">
    <location>
        <begin position="400"/>
        <end position="421"/>
    </location>
</feature>
<evidence type="ECO:0000313" key="10">
    <source>
        <dbReference type="Proteomes" id="UP000635565"/>
    </source>
</evidence>
<keyword evidence="10" id="KW-1185">Reference proteome</keyword>
<comment type="similarity">
    <text evidence="2 8">Belongs to the 4-toluene sulfonate uptake permease (TSUP) (TC 2.A.102) family.</text>
</comment>
<reference evidence="9 10" key="1">
    <citation type="journal article" date="2021" name="Int. J. Syst. Evol. Microbiol.">
        <title>Reticulibacter mediterranei gen. nov., sp. nov., within the new family Reticulibacteraceae fam. nov., and Ktedonospora formicarum gen. nov., sp. nov., Ktedonobacter robiniae sp. nov., Dictyobacter formicarum sp. nov. and Dictyobacter arantiisoli sp. nov., belonging to the class Ktedonobacteria.</title>
        <authorList>
            <person name="Yabe S."/>
            <person name="Zheng Y."/>
            <person name="Wang C.M."/>
            <person name="Sakai Y."/>
            <person name="Abe K."/>
            <person name="Yokota A."/>
            <person name="Donadio S."/>
            <person name="Cavaletti L."/>
            <person name="Monciardini P."/>
        </authorList>
    </citation>
    <scope>NUCLEOTIDE SEQUENCE [LARGE SCALE GENOMIC DNA]</scope>
    <source>
        <strain evidence="9 10">SOSP1-9</strain>
    </source>
</reference>
<feature type="transmembrane region" description="Helical" evidence="8">
    <location>
        <begin position="377"/>
        <end position="394"/>
    </location>
</feature>
<evidence type="ECO:0000313" key="9">
    <source>
        <dbReference type="EMBL" id="GHO83269.1"/>
    </source>
</evidence>
<keyword evidence="7 8" id="KW-0472">Membrane</keyword>
<keyword evidence="5 8" id="KW-0812">Transmembrane</keyword>
<keyword evidence="6 8" id="KW-1133">Transmembrane helix</keyword>